<dbReference type="KEGG" id="sdyn:Mal52_10960"/>
<reference evidence="2 3" key="1">
    <citation type="submission" date="2019-02" db="EMBL/GenBank/DDBJ databases">
        <title>Deep-cultivation of Planctomycetes and their phenomic and genomic characterization uncovers novel biology.</title>
        <authorList>
            <person name="Wiegand S."/>
            <person name="Jogler M."/>
            <person name="Boedeker C."/>
            <person name="Pinto D."/>
            <person name="Vollmers J."/>
            <person name="Rivas-Marin E."/>
            <person name="Kohn T."/>
            <person name="Peeters S.H."/>
            <person name="Heuer A."/>
            <person name="Rast P."/>
            <person name="Oberbeckmann S."/>
            <person name="Bunk B."/>
            <person name="Jeske O."/>
            <person name="Meyerdierks A."/>
            <person name="Storesund J.E."/>
            <person name="Kallscheuer N."/>
            <person name="Luecker S."/>
            <person name="Lage O.M."/>
            <person name="Pohl T."/>
            <person name="Merkel B.J."/>
            <person name="Hornburger P."/>
            <person name="Mueller R.-W."/>
            <person name="Bruemmer F."/>
            <person name="Labrenz M."/>
            <person name="Spormann A.M."/>
            <person name="Op den Camp H."/>
            <person name="Overmann J."/>
            <person name="Amann R."/>
            <person name="Jetten M.S.M."/>
            <person name="Mascher T."/>
            <person name="Medema M.H."/>
            <person name="Devos D.P."/>
            <person name="Kaster A.-K."/>
            <person name="Ovreas L."/>
            <person name="Rohde M."/>
            <person name="Galperin M.Y."/>
            <person name="Jogler C."/>
        </authorList>
    </citation>
    <scope>NUCLEOTIDE SEQUENCE [LARGE SCALE GENOMIC DNA]</scope>
    <source>
        <strain evidence="2 3">Mal52</strain>
    </source>
</reference>
<evidence type="ECO:0000313" key="2">
    <source>
        <dbReference type="EMBL" id="QDU42629.1"/>
    </source>
</evidence>
<dbReference type="SUPFAM" id="SSF53300">
    <property type="entry name" value="vWA-like"/>
    <property type="match status" value="1"/>
</dbReference>
<protein>
    <recommendedName>
        <fullName evidence="1">DUF58 domain-containing protein</fullName>
    </recommendedName>
</protein>
<sequence>MAENYRKYLDPQTLSKLQGLEIKARLIVEGFVSGLHKSPYHGFSIEFAEHREYVPGDDLRHVDWKVFGRSDRFYLKQYEEETNFACHILLDTSESMRYRSDQAAMSKLEYAQHVAAAIAYLVLQQRDAAGLATYDDALHNFIRASSHPSQIKQLCHVMEQNPAAGESAMGPIFHEVAERIKKRGLVIILSDLFDDVTSLMHGLKHLRYRRHEVIVLHTIDPAEQDFPFEDPTLFKGLEGLPEQLTEPRVLRAAYQEEFEQFLRDVRKGCRDMHMDYMLLRTDQPLNMALSAYLSGRSQHMHKT</sequence>
<evidence type="ECO:0000259" key="1">
    <source>
        <dbReference type="Pfam" id="PF01882"/>
    </source>
</evidence>
<dbReference type="EMBL" id="CP036276">
    <property type="protein sequence ID" value="QDU42629.1"/>
    <property type="molecule type" value="Genomic_DNA"/>
</dbReference>
<dbReference type="InterPro" id="IPR002881">
    <property type="entry name" value="DUF58"/>
</dbReference>
<dbReference type="Proteomes" id="UP000319383">
    <property type="component" value="Chromosome"/>
</dbReference>
<dbReference type="Gene3D" id="3.40.50.410">
    <property type="entry name" value="von Willebrand factor, type A domain"/>
    <property type="match status" value="1"/>
</dbReference>
<dbReference type="InterPro" id="IPR036465">
    <property type="entry name" value="vWFA_dom_sf"/>
</dbReference>
<dbReference type="RefSeq" id="WP_145374655.1">
    <property type="nucleotide sequence ID" value="NZ_CP036276.1"/>
</dbReference>
<dbReference type="Pfam" id="PF01882">
    <property type="entry name" value="DUF58"/>
    <property type="match status" value="1"/>
</dbReference>
<organism evidence="2 3">
    <name type="scientific">Symmachiella dynata</name>
    <dbReference type="NCBI Taxonomy" id="2527995"/>
    <lineage>
        <taxon>Bacteria</taxon>
        <taxon>Pseudomonadati</taxon>
        <taxon>Planctomycetota</taxon>
        <taxon>Planctomycetia</taxon>
        <taxon>Planctomycetales</taxon>
        <taxon>Planctomycetaceae</taxon>
        <taxon>Symmachiella</taxon>
    </lineage>
</organism>
<dbReference type="AlphaFoldDB" id="A0A517ZJI2"/>
<accession>A0A517ZJI2</accession>
<feature type="domain" description="DUF58" evidence="1">
    <location>
        <begin position="49"/>
        <end position="239"/>
    </location>
</feature>
<dbReference type="PANTHER" id="PTHR33608">
    <property type="entry name" value="BLL2464 PROTEIN"/>
    <property type="match status" value="1"/>
</dbReference>
<gene>
    <name evidence="2" type="ORF">Mal52_10960</name>
</gene>
<evidence type="ECO:0000313" key="3">
    <source>
        <dbReference type="Proteomes" id="UP000319383"/>
    </source>
</evidence>
<proteinExistence type="predicted"/>
<name>A0A517ZJI2_9PLAN</name>
<dbReference type="PANTHER" id="PTHR33608:SF7">
    <property type="entry name" value="DUF58 DOMAIN-CONTAINING PROTEIN"/>
    <property type="match status" value="1"/>
</dbReference>
<keyword evidence="3" id="KW-1185">Reference proteome</keyword>